<proteinExistence type="predicted"/>
<accession>A0A0A8ZG70</accession>
<organism evidence="1">
    <name type="scientific">Arundo donax</name>
    <name type="common">Giant reed</name>
    <name type="synonym">Donax arundinaceus</name>
    <dbReference type="NCBI Taxonomy" id="35708"/>
    <lineage>
        <taxon>Eukaryota</taxon>
        <taxon>Viridiplantae</taxon>
        <taxon>Streptophyta</taxon>
        <taxon>Embryophyta</taxon>
        <taxon>Tracheophyta</taxon>
        <taxon>Spermatophyta</taxon>
        <taxon>Magnoliopsida</taxon>
        <taxon>Liliopsida</taxon>
        <taxon>Poales</taxon>
        <taxon>Poaceae</taxon>
        <taxon>PACMAD clade</taxon>
        <taxon>Arundinoideae</taxon>
        <taxon>Arundineae</taxon>
        <taxon>Arundo</taxon>
    </lineage>
</organism>
<reference evidence="1" key="2">
    <citation type="journal article" date="2015" name="Data Brief">
        <title>Shoot transcriptome of the giant reed, Arundo donax.</title>
        <authorList>
            <person name="Barrero R.A."/>
            <person name="Guerrero F.D."/>
            <person name="Moolhuijzen P."/>
            <person name="Goolsby J.A."/>
            <person name="Tidwell J."/>
            <person name="Bellgard S.E."/>
            <person name="Bellgard M.I."/>
        </authorList>
    </citation>
    <scope>NUCLEOTIDE SEQUENCE</scope>
    <source>
        <tissue evidence="1">Shoot tissue taken approximately 20 cm above the soil surface</tissue>
    </source>
</reference>
<dbReference type="AlphaFoldDB" id="A0A0A8ZG70"/>
<evidence type="ECO:0000313" key="1">
    <source>
        <dbReference type="EMBL" id="JAD35730.1"/>
    </source>
</evidence>
<protein>
    <submittedName>
        <fullName evidence="1">Uncharacterized protein</fullName>
    </submittedName>
</protein>
<reference evidence="1" key="1">
    <citation type="submission" date="2014-09" db="EMBL/GenBank/DDBJ databases">
        <authorList>
            <person name="Magalhaes I.L.F."/>
            <person name="Oliveira U."/>
            <person name="Santos F.R."/>
            <person name="Vidigal T.H.D.A."/>
            <person name="Brescovit A.D."/>
            <person name="Santos A.J."/>
        </authorList>
    </citation>
    <scope>NUCLEOTIDE SEQUENCE</scope>
    <source>
        <tissue evidence="1">Shoot tissue taken approximately 20 cm above the soil surface</tissue>
    </source>
</reference>
<name>A0A0A8ZG70_ARUDO</name>
<sequence length="24" mass="2824">MPVFSIILSCRFPQKKIAFELSRL</sequence>
<dbReference type="EMBL" id="GBRH01262165">
    <property type="protein sequence ID" value="JAD35730.1"/>
    <property type="molecule type" value="Transcribed_RNA"/>
</dbReference>